<protein>
    <submittedName>
        <fullName evidence="2">Putative secreted protein</fullName>
    </submittedName>
</protein>
<sequence length="75" mass="8286">MGRPMPFILLTVIAVLGIFLLQGAEANMCGTITTPARRPNVGQVITIRSRGRQGGRGKRHYCLTSPLRPFTVRQH</sequence>
<evidence type="ECO:0000256" key="1">
    <source>
        <dbReference type="SAM" id="SignalP"/>
    </source>
</evidence>
<name>A0A6B0U5C7_IXORI</name>
<evidence type="ECO:0000313" key="2">
    <source>
        <dbReference type="EMBL" id="MXU83436.1"/>
    </source>
</evidence>
<feature type="signal peptide" evidence="1">
    <location>
        <begin position="1"/>
        <end position="26"/>
    </location>
</feature>
<reference evidence="2" key="1">
    <citation type="submission" date="2019-12" db="EMBL/GenBank/DDBJ databases">
        <title>An insight into the sialome of adult female Ixodes ricinus ticks feeding for 6 days.</title>
        <authorList>
            <person name="Perner J."/>
            <person name="Ribeiro J.M.C."/>
        </authorList>
    </citation>
    <scope>NUCLEOTIDE SEQUENCE</scope>
    <source>
        <strain evidence="2">Semi-engorged</strain>
        <tissue evidence="2">Salivary glands</tissue>
    </source>
</reference>
<dbReference type="EMBL" id="GIFC01001353">
    <property type="protein sequence ID" value="MXU83436.1"/>
    <property type="molecule type" value="Transcribed_RNA"/>
</dbReference>
<dbReference type="AlphaFoldDB" id="A0A6B0U5C7"/>
<keyword evidence="1" id="KW-0732">Signal</keyword>
<accession>A0A6B0U5C7</accession>
<proteinExistence type="predicted"/>
<feature type="chain" id="PRO_5025446818" evidence="1">
    <location>
        <begin position="27"/>
        <end position="75"/>
    </location>
</feature>
<organism evidence="2">
    <name type="scientific">Ixodes ricinus</name>
    <name type="common">Common tick</name>
    <name type="synonym">Acarus ricinus</name>
    <dbReference type="NCBI Taxonomy" id="34613"/>
    <lineage>
        <taxon>Eukaryota</taxon>
        <taxon>Metazoa</taxon>
        <taxon>Ecdysozoa</taxon>
        <taxon>Arthropoda</taxon>
        <taxon>Chelicerata</taxon>
        <taxon>Arachnida</taxon>
        <taxon>Acari</taxon>
        <taxon>Parasitiformes</taxon>
        <taxon>Ixodida</taxon>
        <taxon>Ixodoidea</taxon>
        <taxon>Ixodidae</taxon>
        <taxon>Ixodinae</taxon>
        <taxon>Ixodes</taxon>
    </lineage>
</organism>